<keyword evidence="2" id="KW-0645">Protease</keyword>
<gene>
    <name evidence="9" type="ORF">SAMN02745196_01621</name>
</gene>
<dbReference type="EMBL" id="FQXP01000005">
    <property type="protein sequence ID" value="SHH83934.1"/>
    <property type="molecule type" value="Genomic_DNA"/>
</dbReference>
<keyword evidence="3" id="KW-0378">Hydrolase</keyword>
<accession>A0A1M5W9S1</accession>
<feature type="domain" description="SH3b" evidence="7">
    <location>
        <begin position="340"/>
        <end position="402"/>
    </location>
</feature>
<evidence type="ECO:0000256" key="6">
    <source>
        <dbReference type="SAM" id="SignalP"/>
    </source>
</evidence>
<dbReference type="InterPro" id="IPR052354">
    <property type="entry name" value="Cell_Wall_Dynamics_Protein"/>
</dbReference>
<dbReference type="PANTHER" id="PTHR34408:SF1">
    <property type="entry name" value="GLYCOSYL HYDROLASE FAMILY 19 DOMAIN-CONTAINING PROTEIN HI_1415"/>
    <property type="match status" value="1"/>
</dbReference>
<evidence type="ECO:0000256" key="3">
    <source>
        <dbReference type="ARBA" id="ARBA00022801"/>
    </source>
</evidence>
<evidence type="ECO:0000256" key="4">
    <source>
        <dbReference type="ARBA" id="ARBA00022807"/>
    </source>
</evidence>
<feature type="chain" id="PRO_5012296635" evidence="6">
    <location>
        <begin position="28"/>
        <end position="546"/>
    </location>
</feature>
<evidence type="ECO:0000256" key="5">
    <source>
        <dbReference type="SAM" id="MobiDB-lite"/>
    </source>
</evidence>
<dbReference type="Gene3D" id="3.90.1720.10">
    <property type="entry name" value="endopeptidase domain like (from Nostoc punctiforme)"/>
    <property type="match status" value="1"/>
</dbReference>
<dbReference type="Proteomes" id="UP000184526">
    <property type="component" value="Unassembled WGS sequence"/>
</dbReference>
<dbReference type="PROSITE" id="PS51781">
    <property type="entry name" value="SH3B"/>
    <property type="match status" value="5"/>
</dbReference>
<sequence>MNKKYLKGLCLLALSSCAYSKASVAYADVLEGIVNADVLNVRAEPNTSSSIVGQLNKNTKVEILDEDSNWYKITFNGKNCWVSKDFISVNQSSTTEGQVTASALNVRDGASTSNNIIGSLNNGTKVTIISKDNNWYKIKYQNGYGWVSADYIVTTGSENNNGNNNNDNSSSINKKYLVTADALNVRSGPGTSYGVITTVSYNTVVTASESRAGWTKISANGSSGWVSNDYLSEVTETNPTPTPPPTDNNGSAVNKDGIVTADVLNVRSGAGTNYAVIDALSKNTKVTVVEESNGWCKIKLGNSYGWASSDYISFDINGSGNDGNNGNSGTTNPTPDSVIGKVAVVNASSLNLRSGAGTQYGIVKVLNYGNQLDIIDSSNSWIKVNASGSTGWVSTDYVTIYDKGSVPSGPNVPETPPVTSGYTGQDIVNLAKKYLGVPYVWGGTTPSGFDCSGLVQYVYKEIGVYLPRVTYDQVNVGQTVSRNNLQPGDLIFFTSEDDPSDIGHVGIYAGNNEFIHAPAPGSVVKYSSLSNVYYNKQYYTAKRVLK</sequence>
<keyword evidence="6" id="KW-0732">Signal</keyword>
<feature type="region of interest" description="Disordered" evidence="5">
    <location>
        <begin position="234"/>
        <end position="253"/>
    </location>
</feature>
<dbReference type="OrthoDB" id="9808890at2"/>
<evidence type="ECO:0000256" key="2">
    <source>
        <dbReference type="ARBA" id="ARBA00022670"/>
    </source>
</evidence>
<feature type="domain" description="SH3b" evidence="7">
    <location>
        <begin position="173"/>
        <end position="235"/>
    </location>
</feature>
<dbReference type="GO" id="GO:0006508">
    <property type="term" value="P:proteolysis"/>
    <property type="evidence" value="ECO:0007669"/>
    <property type="project" value="UniProtKB-KW"/>
</dbReference>
<feature type="domain" description="NlpC/P60" evidence="8">
    <location>
        <begin position="421"/>
        <end position="545"/>
    </location>
</feature>
<evidence type="ECO:0000259" key="8">
    <source>
        <dbReference type="PROSITE" id="PS51935"/>
    </source>
</evidence>
<feature type="domain" description="SH3b" evidence="7">
    <location>
        <begin position="29"/>
        <end position="91"/>
    </location>
</feature>
<dbReference type="RefSeq" id="WP_072831515.1">
    <property type="nucleotide sequence ID" value="NZ_FQXP01000005.1"/>
</dbReference>
<dbReference type="Pfam" id="PF08239">
    <property type="entry name" value="SH3_3"/>
    <property type="match status" value="5"/>
</dbReference>
<dbReference type="SMART" id="SM00287">
    <property type="entry name" value="SH3b"/>
    <property type="match status" value="5"/>
</dbReference>
<dbReference type="AlphaFoldDB" id="A0A1M5W9S1"/>
<protein>
    <submittedName>
        <fullName evidence="9">SH3 domain-containing protein</fullName>
    </submittedName>
</protein>
<dbReference type="STRING" id="1121306.SAMN02745196_01621"/>
<dbReference type="PROSITE" id="PS51935">
    <property type="entry name" value="NLPC_P60"/>
    <property type="match status" value="1"/>
</dbReference>
<organism evidence="9 10">
    <name type="scientific">Clostridium collagenovorans DSM 3089</name>
    <dbReference type="NCBI Taxonomy" id="1121306"/>
    <lineage>
        <taxon>Bacteria</taxon>
        <taxon>Bacillati</taxon>
        <taxon>Bacillota</taxon>
        <taxon>Clostridia</taxon>
        <taxon>Eubacteriales</taxon>
        <taxon>Clostridiaceae</taxon>
        <taxon>Clostridium</taxon>
    </lineage>
</organism>
<dbReference type="GO" id="GO:0008234">
    <property type="term" value="F:cysteine-type peptidase activity"/>
    <property type="evidence" value="ECO:0007669"/>
    <property type="project" value="UniProtKB-KW"/>
</dbReference>
<keyword evidence="4" id="KW-0788">Thiol protease</keyword>
<dbReference type="Pfam" id="PF00877">
    <property type="entry name" value="NLPC_P60"/>
    <property type="match status" value="1"/>
</dbReference>
<proteinExistence type="inferred from homology"/>
<evidence type="ECO:0000259" key="7">
    <source>
        <dbReference type="PROSITE" id="PS51781"/>
    </source>
</evidence>
<keyword evidence="10" id="KW-1185">Reference proteome</keyword>
<evidence type="ECO:0000256" key="1">
    <source>
        <dbReference type="ARBA" id="ARBA00007074"/>
    </source>
</evidence>
<name>A0A1M5W9S1_9CLOT</name>
<feature type="domain" description="SH3b" evidence="7">
    <location>
        <begin position="94"/>
        <end position="156"/>
    </location>
</feature>
<dbReference type="InterPro" id="IPR003646">
    <property type="entry name" value="SH3-like_bac-type"/>
</dbReference>
<dbReference type="InterPro" id="IPR000064">
    <property type="entry name" value="NLP_P60_dom"/>
</dbReference>
<feature type="domain" description="SH3b" evidence="7">
    <location>
        <begin position="254"/>
        <end position="316"/>
    </location>
</feature>
<evidence type="ECO:0000313" key="10">
    <source>
        <dbReference type="Proteomes" id="UP000184526"/>
    </source>
</evidence>
<comment type="similarity">
    <text evidence="1">Belongs to the peptidase C40 family.</text>
</comment>
<evidence type="ECO:0000313" key="9">
    <source>
        <dbReference type="EMBL" id="SHH83934.1"/>
    </source>
</evidence>
<dbReference type="PANTHER" id="PTHR34408">
    <property type="entry name" value="FAMILY PROTEIN, PUTATIVE-RELATED"/>
    <property type="match status" value="1"/>
</dbReference>
<reference evidence="9 10" key="1">
    <citation type="submission" date="2016-11" db="EMBL/GenBank/DDBJ databases">
        <authorList>
            <person name="Jaros S."/>
            <person name="Januszkiewicz K."/>
            <person name="Wedrychowicz H."/>
        </authorList>
    </citation>
    <scope>NUCLEOTIDE SEQUENCE [LARGE SCALE GENOMIC DNA]</scope>
    <source>
        <strain evidence="9 10">DSM 3089</strain>
    </source>
</reference>
<feature type="signal peptide" evidence="6">
    <location>
        <begin position="1"/>
        <end position="27"/>
    </location>
</feature>
<dbReference type="Gene3D" id="2.30.30.40">
    <property type="entry name" value="SH3 Domains"/>
    <property type="match status" value="5"/>
</dbReference>
<dbReference type="SUPFAM" id="SSF54001">
    <property type="entry name" value="Cysteine proteinases"/>
    <property type="match status" value="1"/>
</dbReference>
<dbReference type="InterPro" id="IPR038765">
    <property type="entry name" value="Papain-like_cys_pep_sf"/>
</dbReference>